<dbReference type="AlphaFoldDB" id="A0A2V1GRB6"/>
<proteinExistence type="predicted"/>
<evidence type="ECO:0000313" key="2">
    <source>
        <dbReference type="EMBL" id="PVZ66313.1"/>
    </source>
</evidence>
<feature type="signal peptide" evidence="1">
    <location>
        <begin position="1"/>
        <end position="17"/>
    </location>
</feature>
<name>A0A2V1GRB6_9GAMM</name>
<organism evidence="2 3">
    <name type="scientific">Pelagibaculum spongiae</name>
    <dbReference type="NCBI Taxonomy" id="2080658"/>
    <lineage>
        <taxon>Bacteria</taxon>
        <taxon>Pseudomonadati</taxon>
        <taxon>Pseudomonadota</taxon>
        <taxon>Gammaproteobacteria</taxon>
        <taxon>Oceanospirillales</taxon>
        <taxon>Pelagibaculum</taxon>
    </lineage>
</organism>
<dbReference type="Proteomes" id="UP000244906">
    <property type="component" value="Unassembled WGS sequence"/>
</dbReference>
<accession>A0A2V1GRB6</accession>
<protein>
    <submittedName>
        <fullName evidence="2">Uncharacterized protein</fullName>
    </submittedName>
</protein>
<keyword evidence="3" id="KW-1185">Reference proteome</keyword>
<comment type="caution">
    <text evidence="2">The sequence shown here is derived from an EMBL/GenBank/DDBJ whole genome shotgun (WGS) entry which is preliminary data.</text>
</comment>
<feature type="chain" id="PRO_5015913775" evidence="1">
    <location>
        <begin position="18"/>
        <end position="380"/>
    </location>
</feature>
<evidence type="ECO:0000313" key="3">
    <source>
        <dbReference type="Proteomes" id="UP000244906"/>
    </source>
</evidence>
<dbReference type="PROSITE" id="PS51257">
    <property type="entry name" value="PROKAR_LIPOPROTEIN"/>
    <property type="match status" value="1"/>
</dbReference>
<evidence type="ECO:0000256" key="1">
    <source>
        <dbReference type="SAM" id="SignalP"/>
    </source>
</evidence>
<dbReference type="OrthoDB" id="6198264at2"/>
<sequence>MKKINFLLLLPAMFLMACGSNNHTETPVKEEPVIEEPMDDGALKAEDVAEYVTNFKQQQEDVTFQFGDISTEIGPFSTELRFLENNAEAGTLTFGFEDNVITIVTDSETQEPTAAITFELFDDGSEGTLGFEPPLQILSSDDIVSSAETGDVSAPRIKFTADSNAMFTVEGENYKYSGQAVNENSGTAYNYNLVFNSSLMIKGSADFDVQKNGEVAVVTGDLGVSSYVKLKQLIEDNPELTTLELRNISGSVDDRINVYTGRLVREAGLTTIVPVNGDIASGGVDLFLAGEKRVYYRGGKVGVHSWCCFEGKTADKLPKDSPAHNSLIKYSQEMLGEVLGKKFYFYTLAASPFTTVHHMTEEELLEYIVSEIKVLQLEAS</sequence>
<dbReference type="RefSeq" id="WP_116688234.1">
    <property type="nucleotide sequence ID" value="NZ_CAWNYD010000008.1"/>
</dbReference>
<gene>
    <name evidence="2" type="ORF">DC094_16560</name>
</gene>
<keyword evidence="1" id="KW-0732">Signal</keyword>
<dbReference type="EMBL" id="QDDL01000008">
    <property type="protein sequence ID" value="PVZ66313.1"/>
    <property type="molecule type" value="Genomic_DNA"/>
</dbReference>
<reference evidence="2 3" key="1">
    <citation type="submission" date="2018-04" db="EMBL/GenBank/DDBJ databases">
        <title>Thalassorhabdus spongiae gen. nov., sp. nov., isolated from a marine sponge in South-West Iceland.</title>
        <authorList>
            <person name="Knobloch S."/>
            <person name="Daussin A."/>
            <person name="Johannsson R."/>
            <person name="Marteinsson V.T."/>
        </authorList>
    </citation>
    <scope>NUCLEOTIDE SEQUENCE [LARGE SCALE GENOMIC DNA]</scope>
    <source>
        <strain evidence="2 3">Hp12</strain>
    </source>
</reference>